<organism evidence="3 4">
    <name type="scientific">Chryseobacterium nematophagum</name>
    <dbReference type="NCBI Taxonomy" id="2305228"/>
    <lineage>
        <taxon>Bacteria</taxon>
        <taxon>Pseudomonadati</taxon>
        <taxon>Bacteroidota</taxon>
        <taxon>Flavobacteriia</taxon>
        <taxon>Flavobacteriales</taxon>
        <taxon>Weeksellaceae</taxon>
        <taxon>Chryseobacterium group</taxon>
        <taxon>Chryseobacterium</taxon>
    </lineage>
</organism>
<comment type="caution">
    <text evidence="3">The sequence shown here is derived from an EMBL/GenBank/DDBJ whole genome shotgun (WGS) entry which is preliminary data.</text>
</comment>
<proteinExistence type="predicted"/>
<evidence type="ECO:0000313" key="3">
    <source>
        <dbReference type="EMBL" id="RMZ59205.1"/>
    </source>
</evidence>
<dbReference type="InterPro" id="IPR041325">
    <property type="entry name" value="Gln_deamidase_2"/>
</dbReference>
<feature type="chain" id="PRO_5018249265" description="Protein glutaminase domain-containing protein" evidence="1">
    <location>
        <begin position="19"/>
        <end position="231"/>
    </location>
</feature>
<evidence type="ECO:0000256" key="1">
    <source>
        <dbReference type="SAM" id="SignalP"/>
    </source>
</evidence>
<keyword evidence="1" id="KW-0732">Signal</keyword>
<dbReference type="PROSITE" id="PS51257">
    <property type="entry name" value="PROKAR_LIPOPROTEIN"/>
    <property type="match status" value="1"/>
</dbReference>
<dbReference type="EMBL" id="QWIV01000013">
    <property type="protein sequence ID" value="RMZ59205.1"/>
    <property type="molecule type" value="Genomic_DNA"/>
</dbReference>
<feature type="signal peptide" evidence="1">
    <location>
        <begin position="1"/>
        <end position="18"/>
    </location>
</feature>
<gene>
    <name evidence="3" type="ORF">D1632_06030</name>
</gene>
<evidence type="ECO:0000259" key="2">
    <source>
        <dbReference type="Pfam" id="PF18626"/>
    </source>
</evidence>
<dbReference type="AlphaFoldDB" id="A0A3M7LAZ4"/>
<reference evidence="3 4" key="1">
    <citation type="submission" date="2018-08" db="EMBL/GenBank/DDBJ databases">
        <title>Chryseobacterium nematophagum: a novel matrix digesting pathogen of nematodes.</title>
        <authorList>
            <person name="Page A."/>
            <person name="Roberts M."/>
            <person name="Felix M.-A."/>
            <person name="Weir W."/>
        </authorList>
    </citation>
    <scope>NUCLEOTIDE SEQUENCE [LARGE SCALE GENOMIC DNA]</scope>
    <source>
        <strain evidence="3 4">JUb275</strain>
    </source>
</reference>
<evidence type="ECO:0000313" key="4">
    <source>
        <dbReference type="Proteomes" id="UP000267524"/>
    </source>
</evidence>
<dbReference type="Gene3D" id="3.10.620.30">
    <property type="match status" value="1"/>
</dbReference>
<name>A0A3M7LAZ4_9FLAO</name>
<accession>A0A3M7LAZ4</accession>
<dbReference type="Proteomes" id="UP000267524">
    <property type="component" value="Unassembled WGS sequence"/>
</dbReference>
<protein>
    <recommendedName>
        <fullName evidence="2">Protein glutaminase domain-containing protein</fullName>
    </recommendedName>
</protein>
<keyword evidence="4" id="KW-1185">Reference proteome</keyword>
<dbReference type="Pfam" id="PF18626">
    <property type="entry name" value="Gln_deamidase_2"/>
    <property type="match status" value="1"/>
</dbReference>
<feature type="domain" description="Protein glutaminase" evidence="2">
    <location>
        <begin position="55"/>
        <end position="151"/>
    </location>
</feature>
<sequence>MKKTIFLAAMAFVMTALTSCNQDRDDSFSGASVSLTANKTASRMSSSNAYTDYDSYFNTIKNDVAFTWDYKRDGCFARAHKMRRILEANGIPSSSLRKIWIGKKGKSLLNDWNFHVALVVVGADGESHTGKVIDPALFPDGPVTPKKWATECNKGIETADFAFTDVDCYTPKNVLEINYKRDSYYLDWFGANQSADRAANCVLSTIRSQFNPSFPNGKIEIIHCTGNFTAR</sequence>